<dbReference type="InterPro" id="IPR027417">
    <property type="entry name" value="P-loop_NTPase"/>
</dbReference>
<dbReference type="Pfam" id="PF07717">
    <property type="entry name" value="OB_NTP_bind"/>
    <property type="match status" value="1"/>
</dbReference>
<evidence type="ECO:0000259" key="6">
    <source>
        <dbReference type="PROSITE" id="PS51194"/>
    </source>
</evidence>
<dbReference type="InterPro" id="IPR010222">
    <property type="entry name" value="RNA_helicase_HrpA"/>
</dbReference>
<dbReference type="Gene3D" id="1.20.120.1080">
    <property type="match status" value="1"/>
</dbReference>
<dbReference type="PROSITE" id="PS51194">
    <property type="entry name" value="HELICASE_CTER"/>
    <property type="match status" value="1"/>
</dbReference>
<dbReference type="RefSeq" id="WP_020876031.1">
    <property type="nucleotide sequence ID" value="NZ_FUWN01000011.1"/>
</dbReference>
<dbReference type="PANTHER" id="PTHR18934">
    <property type="entry name" value="ATP-DEPENDENT RNA HELICASE"/>
    <property type="match status" value="1"/>
</dbReference>
<dbReference type="GO" id="GO:0003723">
    <property type="term" value="F:RNA binding"/>
    <property type="evidence" value="ECO:0007669"/>
    <property type="project" value="TreeGrafter"/>
</dbReference>
<dbReference type="SUPFAM" id="SSF52540">
    <property type="entry name" value="P-loop containing nucleoside triphosphate hydrolases"/>
    <property type="match status" value="1"/>
</dbReference>
<evidence type="ECO:0000313" key="7">
    <source>
        <dbReference type="EMBL" id="EPR42521.1"/>
    </source>
</evidence>
<evidence type="ECO:0000256" key="1">
    <source>
        <dbReference type="ARBA" id="ARBA00022741"/>
    </source>
</evidence>
<proteinExistence type="predicted"/>
<dbReference type="NCBIfam" id="TIGR01967">
    <property type="entry name" value="DEAH_box_HrpA"/>
    <property type="match status" value="1"/>
</dbReference>
<dbReference type="SMART" id="SM00382">
    <property type="entry name" value="AAA"/>
    <property type="match status" value="1"/>
</dbReference>
<dbReference type="Pfam" id="PF00271">
    <property type="entry name" value="Helicase_C"/>
    <property type="match status" value="1"/>
</dbReference>
<protein>
    <submittedName>
        <fullName evidence="7">ATP-dependent helicase HrpA</fullName>
    </submittedName>
</protein>
<dbReference type="Pfam" id="PF11898">
    <property type="entry name" value="DUF3418"/>
    <property type="match status" value="1"/>
</dbReference>
<dbReference type="GO" id="GO:0005524">
    <property type="term" value="F:ATP binding"/>
    <property type="evidence" value="ECO:0007669"/>
    <property type="project" value="UniProtKB-KW"/>
</dbReference>
<evidence type="ECO:0000313" key="8">
    <source>
        <dbReference type="Proteomes" id="UP000014977"/>
    </source>
</evidence>
<dbReference type="GO" id="GO:0003724">
    <property type="term" value="F:RNA helicase activity"/>
    <property type="evidence" value="ECO:0007669"/>
    <property type="project" value="InterPro"/>
</dbReference>
<dbReference type="InterPro" id="IPR011709">
    <property type="entry name" value="DEAD-box_helicase_OB_fold"/>
</dbReference>
<dbReference type="CDD" id="cd18791">
    <property type="entry name" value="SF2_C_RHA"/>
    <property type="match status" value="1"/>
</dbReference>
<dbReference type="SMART" id="SM00487">
    <property type="entry name" value="DEXDc"/>
    <property type="match status" value="1"/>
</dbReference>
<dbReference type="PATRIC" id="fig|1121405.3.peg.1095"/>
<dbReference type="Proteomes" id="UP000014977">
    <property type="component" value="Unassembled WGS sequence"/>
</dbReference>
<comment type="caution">
    <text evidence="7">The sequence shown here is derived from an EMBL/GenBank/DDBJ whole genome shotgun (WGS) entry which is preliminary data.</text>
</comment>
<keyword evidence="8" id="KW-1185">Reference proteome</keyword>
<dbReference type="PROSITE" id="PS51192">
    <property type="entry name" value="HELICASE_ATP_BIND_1"/>
    <property type="match status" value="1"/>
</dbReference>
<gene>
    <name evidence="7" type="ORF">dsmv_1647</name>
</gene>
<dbReference type="SMART" id="SM00490">
    <property type="entry name" value="HELICc"/>
    <property type="match status" value="1"/>
</dbReference>
<reference evidence="7 8" key="1">
    <citation type="journal article" date="2013" name="Genome Announc.">
        <title>Draft genome sequences for three mercury-methylating, sulfate-reducing bacteria.</title>
        <authorList>
            <person name="Brown S.D."/>
            <person name="Hurt R.A.Jr."/>
            <person name="Gilmour C.C."/>
            <person name="Elias D.A."/>
        </authorList>
    </citation>
    <scope>NUCLEOTIDE SEQUENCE [LARGE SCALE GENOMIC DNA]</scope>
    <source>
        <strain evidence="7 8">DSM 2059</strain>
    </source>
</reference>
<evidence type="ECO:0000256" key="4">
    <source>
        <dbReference type="ARBA" id="ARBA00022840"/>
    </source>
</evidence>
<feature type="domain" description="Helicase ATP-binding" evidence="5">
    <location>
        <begin position="103"/>
        <end position="266"/>
    </location>
</feature>
<dbReference type="InterPro" id="IPR003593">
    <property type="entry name" value="AAA+_ATPase"/>
</dbReference>
<sequence length="1338" mass="151470">MKQNDIQNHINRLKSALSKTYGGDRHRFDRDLRQLRQAVVKGRHSKPGKTAPDKPDDRLMQRILQLESAVDASVRKRAQRLDRRPRLDYPEGLPILDRKDEIVATLMNHRVVVISGETGSGKTTQIPKFCIEAGRGIDGQIGMTQPRRIAAMTVADRIAEELGEPLGRSVGYKIRFDDQTGEDTFIKIMTDGILLAEAQSDRRLHAYDTLIVDEAHERSLNIDFVLGILKRLLEQRRELSLVITSATIDTEKFSRAFEGAPIIEVSGRMFPVEVRYMPPDTVSDESDQTHVDTAVAAVRKLQAESPYGGDILVFMPTEQDIRETCELLEGSRFTGVNILPLYGRLSAGEQSRVFQRLPGRKIIVATNVAETSITIPGIRFVVDTGLARISQYLPRSRTTALPVVPISRSSADQRMGRCGRVANGICIRLYSETDYENRPRFTPAEILRSNLAEVILRMISLRLGDVADFPFIDRPADKNIQDGFNLLYELGAIFRKRLGKSGRTVVQLTERGRVMARLPVDPRLSRMLLAAAEAGCLKEMTVLAAALSIQDPRERPTGKETQADQAHAPFKDASSDFITLLNIWNAYHETRSVVKSIGKMRAYCKRQFLSFRRMREWRDIHYQLAVILEEHGIRNRVSIDPDVADGTSFTPFYTALHTSILTGFLSNIAVRKDKFIYQAAREREAMIFPGSGVFKSSGPWVVAAEMVETSRLFARTVANIDVEWLEALGGDLCRRSYANPRWEKNRGEVVADEQVSLLGLIIVPRRPVSYGRIDPEAASRIFIRNALVEGDIRQPFPFIRHNQALIGEVRGIEDRVRRRDILVSEEDLCAFYADKLGTRIHDVRALKALLKGRKNDKFLRMQERDLRRYRPDPDELRRYPDQISLGNTVFPCDYVFDPSRTEDGVTVQIPSSVAPSVSPEALDWLVPGLLEEKITALIKGLPKEYRKQLVPVNATVRIIVNELPKGRGALLTGLAAFIYRRFGVSIPASAWNEGDLPEHLRMRIAIIGPGGEEIRSGRNVEVLRKSAADPMNRDQFEAVQREWERTGITRWDFRDLPESITLTGEGGETWVAYPGLRADKDGLSLKLYRDPVKAEAGHREGMVRLFSTCLANDLKLIRKQLALPKRLAESARYFGGLKSVENRIYDSVLMDLFHRNIRTRSAFDALITEATPLISRSAQNKQAVVVDILTAYHDCRSGLFHMENISRSNAGIIRFLSGLRDALANLVPENFLALYDTERLFHLKRYIRAISIRAQRAVENLERDQAKAALMKQHVDRLTDLLNSLERGASNEKRAAVETFFWMIEEYKVSLFAQELKTPIRISSKRLEEKYGEVRRMA</sequence>
<keyword evidence="4" id="KW-0067">ATP-binding</keyword>
<dbReference type="InterPro" id="IPR024590">
    <property type="entry name" value="HrpA_C"/>
</dbReference>
<evidence type="ECO:0000259" key="5">
    <source>
        <dbReference type="PROSITE" id="PS51192"/>
    </source>
</evidence>
<feature type="domain" description="Helicase C-terminal" evidence="6">
    <location>
        <begin position="290"/>
        <end position="462"/>
    </location>
</feature>
<dbReference type="FunFam" id="1.20.120.1080:FF:000005">
    <property type="entry name" value="ATP-dependent helicase HrpA"/>
    <property type="match status" value="1"/>
</dbReference>
<evidence type="ECO:0000256" key="3">
    <source>
        <dbReference type="ARBA" id="ARBA00022806"/>
    </source>
</evidence>
<accession>S7TZB1</accession>
<dbReference type="eggNOG" id="COG1643">
    <property type="taxonomic scope" value="Bacteria"/>
</dbReference>
<dbReference type="SMART" id="SM00847">
    <property type="entry name" value="HA2"/>
    <property type="match status" value="1"/>
</dbReference>
<dbReference type="GO" id="GO:0016787">
    <property type="term" value="F:hydrolase activity"/>
    <property type="evidence" value="ECO:0007669"/>
    <property type="project" value="UniProtKB-KW"/>
</dbReference>
<dbReference type="EMBL" id="ATHJ01000065">
    <property type="protein sequence ID" value="EPR42521.1"/>
    <property type="molecule type" value="Genomic_DNA"/>
</dbReference>
<dbReference type="Gene3D" id="3.40.50.300">
    <property type="entry name" value="P-loop containing nucleotide triphosphate hydrolases"/>
    <property type="match status" value="2"/>
</dbReference>
<keyword evidence="3 7" id="KW-0347">Helicase</keyword>
<dbReference type="Pfam" id="PF21010">
    <property type="entry name" value="HA2_C"/>
    <property type="match status" value="1"/>
</dbReference>
<dbReference type="InterPro" id="IPR001650">
    <property type="entry name" value="Helicase_C-like"/>
</dbReference>
<evidence type="ECO:0000256" key="2">
    <source>
        <dbReference type="ARBA" id="ARBA00022801"/>
    </source>
</evidence>
<dbReference type="PANTHER" id="PTHR18934:SF99">
    <property type="entry name" value="ATP-DEPENDENT RNA HELICASE DHX37-RELATED"/>
    <property type="match status" value="1"/>
</dbReference>
<organism evidence="7 8">
    <name type="scientific">Desulfococcus multivorans DSM 2059</name>
    <dbReference type="NCBI Taxonomy" id="1121405"/>
    <lineage>
        <taxon>Bacteria</taxon>
        <taxon>Pseudomonadati</taxon>
        <taxon>Thermodesulfobacteriota</taxon>
        <taxon>Desulfobacteria</taxon>
        <taxon>Desulfobacterales</taxon>
        <taxon>Desulfococcaceae</taxon>
        <taxon>Desulfococcus</taxon>
    </lineage>
</organism>
<dbReference type="InterPro" id="IPR007502">
    <property type="entry name" value="Helicase-assoc_dom"/>
</dbReference>
<keyword evidence="1" id="KW-0547">Nucleotide-binding</keyword>
<name>S7TZB1_DESML</name>
<keyword evidence="2" id="KW-0378">Hydrolase</keyword>
<dbReference type="Pfam" id="PF00270">
    <property type="entry name" value="DEAD"/>
    <property type="match status" value="1"/>
</dbReference>
<dbReference type="InterPro" id="IPR014001">
    <property type="entry name" value="Helicase_ATP-bd"/>
</dbReference>
<dbReference type="InterPro" id="IPR011545">
    <property type="entry name" value="DEAD/DEAH_box_helicase_dom"/>
</dbReference>
<dbReference type="STRING" id="897.B2D07_07180"/>